<comment type="catalytic activity">
    <reaction evidence="1">
        <text>ATP + protein L-histidine = ADP + protein N-phospho-L-histidine.</text>
        <dbReference type="EC" id="2.7.13.3"/>
    </reaction>
</comment>
<dbReference type="Pfam" id="PF08447">
    <property type="entry name" value="PAS_3"/>
    <property type="match status" value="3"/>
</dbReference>
<keyword evidence="4" id="KW-0808">Transferase</keyword>
<evidence type="ECO:0000256" key="1">
    <source>
        <dbReference type="ARBA" id="ARBA00000085"/>
    </source>
</evidence>
<evidence type="ECO:0000256" key="3">
    <source>
        <dbReference type="ARBA" id="ARBA00022553"/>
    </source>
</evidence>
<gene>
    <name evidence="9" type="ORF">SAMN04488034_104120</name>
</gene>
<dbReference type="InterPro" id="IPR013655">
    <property type="entry name" value="PAS_fold_3"/>
</dbReference>
<dbReference type="InterPro" id="IPR001610">
    <property type="entry name" value="PAC"/>
</dbReference>
<dbReference type="Gene3D" id="3.30.450.40">
    <property type="match status" value="1"/>
</dbReference>
<feature type="domain" description="PAS" evidence="7">
    <location>
        <begin position="151"/>
        <end position="221"/>
    </location>
</feature>
<dbReference type="InterPro" id="IPR013656">
    <property type="entry name" value="PAS_4"/>
</dbReference>
<keyword evidence="6" id="KW-0175">Coiled coil</keyword>
<dbReference type="SMART" id="SM00086">
    <property type="entry name" value="PAC"/>
    <property type="match status" value="4"/>
</dbReference>
<dbReference type="RefSeq" id="WP_093113400.1">
    <property type="nucleotide sequence ID" value="NZ_FNGG01000004.1"/>
</dbReference>
<dbReference type="Pfam" id="PF01590">
    <property type="entry name" value="GAF"/>
    <property type="match status" value="1"/>
</dbReference>
<evidence type="ECO:0000256" key="5">
    <source>
        <dbReference type="ARBA" id="ARBA00022777"/>
    </source>
</evidence>
<reference evidence="9 10" key="1">
    <citation type="submission" date="2016-10" db="EMBL/GenBank/DDBJ databases">
        <authorList>
            <person name="de Groot N.N."/>
        </authorList>
    </citation>
    <scope>NUCLEOTIDE SEQUENCE [LARGE SCALE GENOMIC DNA]</scope>
    <source>
        <strain evidence="9 10">DSM 23553</strain>
    </source>
</reference>
<evidence type="ECO:0000256" key="4">
    <source>
        <dbReference type="ARBA" id="ARBA00022679"/>
    </source>
</evidence>
<dbReference type="PROSITE" id="PS50113">
    <property type="entry name" value="PAC"/>
    <property type="match status" value="2"/>
</dbReference>
<feature type="domain" description="PAS" evidence="7">
    <location>
        <begin position="460"/>
        <end position="530"/>
    </location>
</feature>
<dbReference type="InterPro" id="IPR052162">
    <property type="entry name" value="Sensor_kinase/Photoreceptor"/>
</dbReference>
<keyword evidence="3" id="KW-0597">Phosphoprotein</keyword>
<evidence type="ECO:0000256" key="6">
    <source>
        <dbReference type="SAM" id="Coils"/>
    </source>
</evidence>
<dbReference type="CDD" id="cd00130">
    <property type="entry name" value="PAS"/>
    <property type="match status" value="5"/>
</dbReference>
<dbReference type="OrthoDB" id="9124519at2"/>
<sequence length="916" mass="105419">MNTCNWEEIFKAVPLPCLLLKPQNDGCFLILAANESYLELTGTTPQDLLGKKSNEAFPQNPDGPSHGNILLEQTLQEVKNTGGKRSIEKLRFDIPVRGTSRFEERYWSNQNIPLTNTSGEVEFILHTVQDISKEIAHEEREKELQAQIEVNRQQYRNFIRSNPDGLFRLDLSGNFLHANQGLAKMAEMPLEDILKMNFQPFCAPHHKDFILEKFEQAIEGKTISFEADYISAKGNPLILKVLLMPMYIDGKVAEVHGITKDISGLRESEKIVVEKSRFLEVNAAFISSLLEHELDDKALYDTFEVIATTVKADRMYYFGADKDPESGEILISQKVEWCSDKASVQLDNPEMQNMPIKKVEEIIAPLTKNETFTATLSQLSEGDLKDIFIEQDIQSMLLLPIIVRGQLFGFVGFDDCTSERTWKEEEISFLRSLTQNLTNAFEKRIALDHVKRQEEELRKSERKFKALVQEGSDMIAIVDMEGKARFVSETSKAILGVESEKLLGKNLFEMVHPEDKERLRSEFLQLQEKKQKKSTPYRILNKDGKWRWIQSVGTNLCDDPAVEGIVLNSRDITTVIEQAREIEHINERYQLAATATEDLIYDWDLVTREVTRFHRSMKELFGYPAEVVNKRNFWREHIHPDDYPEEQRKLDQVLQDPTRNYIKTEYRFRRADGTYARVSDKGYILRDSEGKALRLIGATSDISEIVAKKEALKIANKRFQIAMKATNEMIWDWDIATDSVTRSKGYKNIFGYDTNDATSVHSFWLTKVAPEDQLKIRASLNRALVDPKQEKWKLEYRLIKADGSIAYVSDRGYIIRDSEGKATRMVGAVLDVTNSRRLIRRIKRQNTVLKEIAWEQSHVVRAPLARIKGLLHILENEDYGEMSREQVLFHIRTSADELDGIIRNIVGKTEEIHVQA</sequence>
<dbReference type="InterPro" id="IPR000014">
    <property type="entry name" value="PAS"/>
</dbReference>
<dbReference type="PANTHER" id="PTHR43304">
    <property type="entry name" value="PHYTOCHROME-LIKE PROTEIN CPH1"/>
    <property type="match status" value="1"/>
</dbReference>
<feature type="domain" description="PAC" evidence="8">
    <location>
        <begin position="662"/>
        <end position="714"/>
    </location>
</feature>
<dbReference type="EMBL" id="FNUG01000004">
    <property type="protein sequence ID" value="SEF00026.1"/>
    <property type="molecule type" value="Genomic_DNA"/>
</dbReference>
<dbReference type="NCBIfam" id="TIGR00229">
    <property type="entry name" value="sensory_box"/>
    <property type="match status" value="4"/>
</dbReference>
<dbReference type="PANTHER" id="PTHR43304:SF1">
    <property type="entry name" value="PAC DOMAIN-CONTAINING PROTEIN"/>
    <property type="match status" value="1"/>
</dbReference>
<dbReference type="SMART" id="SM00091">
    <property type="entry name" value="PAS"/>
    <property type="match status" value="5"/>
</dbReference>
<dbReference type="Pfam" id="PF08448">
    <property type="entry name" value="PAS_4"/>
    <property type="match status" value="2"/>
</dbReference>
<dbReference type="InterPro" id="IPR003018">
    <property type="entry name" value="GAF"/>
</dbReference>
<accession>A0A1H5NEP7</accession>
<dbReference type="PROSITE" id="PS50112">
    <property type="entry name" value="PAS"/>
    <property type="match status" value="3"/>
</dbReference>
<feature type="coiled-coil region" evidence="6">
    <location>
        <begin position="443"/>
        <end position="470"/>
    </location>
</feature>
<dbReference type="CDD" id="cd00082">
    <property type="entry name" value="HisKA"/>
    <property type="match status" value="1"/>
</dbReference>
<dbReference type="SUPFAM" id="SSF55785">
    <property type="entry name" value="PYP-like sensor domain (PAS domain)"/>
    <property type="match status" value="5"/>
</dbReference>
<dbReference type="AlphaFoldDB" id="A0A1H5NEP7"/>
<organism evidence="9 10">
    <name type="scientific">Salinimicrobium catena</name>
    <dbReference type="NCBI Taxonomy" id="390640"/>
    <lineage>
        <taxon>Bacteria</taxon>
        <taxon>Pseudomonadati</taxon>
        <taxon>Bacteroidota</taxon>
        <taxon>Flavobacteriia</taxon>
        <taxon>Flavobacteriales</taxon>
        <taxon>Flavobacteriaceae</taxon>
        <taxon>Salinimicrobium</taxon>
    </lineage>
</organism>
<evidence type="ECO:0000259" key="7">
    <source>
        <dbReference type="PROSITE" id="PS50112"/>
    </source>
</evidence>
<evidence type="ECO:0000259" key="8">
    <source>
        <dbReference type="PROSITE" id="PS50113"/>
    </source>
</evidence>
<keyword evidence="5" id="KW-0418">Kinase</keyword>
<evidence type="ECO:0000313" key="10">
    <source>
        <dbReference type="Proteomes" id="UP000199448"/>
    </source>
</evidence>
<dbReference type="SUPFAM" id="SSF55781">
    <property type="entry name" value="GAF domain-like"/>
    <property type="match status" value="1"/>
</dbReference>
<dbReference type="Proteomes" id="UP000199448">
    <property type="component" value="Unassembled WGS sequence"/>
</dbReference>
<dbReference type="Gene3D" id="3.30.450.20">
    <property type="entry name" value="PAS domain"/>
    <property type="match status" value="5"/>
</dbReference>
<dbReference type="InterPro" id="IPR003661">
    <property type="entry name" value="HisK_dim/P_dom"/>
</dbReference>
<dbReference type="InterPro" id="IPR000700">
    <property type="entry name" value="PAS-assoc_C"/>
</dbReference>
<evidence type="ECO:0000256" key="2">
    <source>
        <dbReference type="ARBA" id="ARBA00012438"/>
    </source>
</evidence>
<evidence type="ECO:0000313" key="9">
    <source>
        <dbReference type="EMBL" id="SEF00026.1"/>
    </source>
</evidence>
<dbReference type="GO" id="GO:0000155">
    <property type="term" value="F:phosphorelay sensor kinase activity"/>
    <property type="evidence" value="ECO:0007669"/>
    <property type="project" value="InterPro"/>
</dbReference>
<proteinExistence type="predicted"/>
<protein>
    <recommendedName>
        <fullName evidence="2">histidine kinase</fullName>
        <ecNumber evidence="2">2.7.13.3</ecNumber>
    </recommendedName>
</protein>
<dbReference type="EC" id="2.7.13.3" evidence="2"/>
<dbReference type="STRING" id="390640.SAMN04488034_104120"/>
<name>A0A1H5NEP7_9FLAO</name>
<dbReference type="InterPro" id="IPR035965">
    <property type="entry name" value="PAS-like_dom_sf"/>
</dbReference>
<feature type="domain" description="PAC" evidence="8">
    <location>
        <begin position="792"/>
        <end position="844"/>
    </location>
</feature>
<dbReference type="InterPro" id="IPR029016">
    <property type="entry name" value="GAF-like_dom_sf"/>
</dbReference>
<keyword evidence="10" id="KW-1185">Reference proteome</keyword>
<feature type="domain" description="PAS" evidence="7">
    <location>
        <begin position="585"/>
        <end position="657"/>
    </location>
</feature>